<organism evidence="1 2">
    <name type="scientific">candidate division WWE3 bacterium CG_4_8_14_3_um_filter_42_11</name>
    <dbReference type="NCBI Taxonomy" id="1975076"/>
    <lineage>
        <taxon>Bacteria</taxon>
        <taxon>Katanobacteria</taxon>
    </lineage>
</organism>
<dbReference type="Proteomes" id="UP000229438">
    <property type="component" value="Unassembled WGS sequence"/>
</dbReference>
<reference evidence="2" key="1">
    <citation type="submission" date="2017-09" db="EMBL/GenBank/DDBJ databases">
        <title>Depth-based differentiation of microbial function through sediment-hosted aquifers and enrichment of novel symbionts in the deep terrestrial subsurface.</title>
        <authorList>
            <person name="Probst A.J."/>
            <person name="Ladd B."/>
            <person name="Jarett J.K."/>
            <person name="Geller-Mcgrath D.E."/>
            <person name="Sieber C.M.K."/>
            <person name="Emerson J.B."/>
            <person name="Anantharaman K."/>
            <person name="Thomas B.C."/>
            <person name="Malmstrom R."/>
            <person name="Stieglmeier M."/>
            <person name="Klingl A."/>
            <person name="Woyke T."/>
            <person name="Ryan C.M."/>
            <person name="Banfield J.F."/>
        </authorList>
    </citation>
    <scope>NUCLEOTIDE SEQUENCE [LARGE SCALE GENOMIC DNA]</scope>
</reference>
<name>A0A2M8G773_UNCKA</name>
<evidence type="ECO:0000313" key="1">
    <source>
        <dbReference type="EMBL" id="PJC68956.1"/>
    </source>
</evidence>
<protein>
    <submittedName>
        <fullName evidence="1">Uncharacterized protein</fullName>
    </submittedName>
</protein>
<accession>A0A2M8G773</accession>
<proteinExistence type="predicted"/>
<dbReference type="AlphaFoldDB" id="A0A2M8G773"/>
<gene>
    <name evidence="1" type="ORF">CO015_02140</name>
</gene>
<sequence>MSQTSSERTPKIGTGIEGRVERKPFEDYAAELMGRAIVAYGDVKRLIRQTFDKLGLLEGCAVLRPEALHDPAELVCTEIDRRGLSAGGIVAFGEDHYWSGALAQEQTLVAALQEKYGPKFKKVFLEEKAGLQPCVAEYYATGVMPKRLEEYLLHGFTRRGAAGGGYDYKLELVKLCHDLQIPVEFVDYGEEEGRDQTLSDRMSASISEQLDGLYVAIGGLNHMSKHPNARGADHTAVSLLGEKYGGERILSICSLNSDPQQESIRKATGGPGNQILDDLAHLHAFTKPTAMITCETPYGAMPFAPKIGMTFAIQEAFDILEHCPGVSLLPKESPATQKAA</sequence>
<comment type="caution">
    <text evidence="1">The sequence shown here is derived from an EMBL/GenBank/DDBJ whole genome shotgun (WGS) entry which is preliminary data.</text>
</comment>
<dbReference type="EMBL" id="PFQS01000042">
    <property type="protein sequence ID" value="PJC68956.1"/>
    <property type="molecule type" value="Genomic_DNA"/>
</dbReference>
<evidence type="ECO:0000313" key="2">
    <source>
        <dbReference type="Proteomes" id="UP000229438"/>
    </source>
</evidence>